<name>A0AAD3SQN1_NEPGR</name>
<sequence length="80" mass="8927">MHKGLGGRKGALKLMNGYRTLGSWTKGNGRTSMDAKLNLFKEAWKLITNMTHEEIKIYRCKRLAASHRHCEISPGVCAPG</sequence>
<keyword evidence="2" id="KW-1185">Reference proteome</keyword>
<protein>
    <submittedName>
        <fullName evidence="1">Uncharacterized protein</fullName>
    </submittedName>
</protein>
<accession>A0AAD3SQN1</accession>
<evidence type="ECO:0000313" key="2">
    <source>
        <dbReference type="Proteomes" id="UP001279734"/>
    </source>
</evidence>
<comment type="caution">
    <text evidence="1">The sequence shown here is derived from an EMBL/GenBank/DDBJ whole genome shotgun (WGS) entry which is preliminary data.</text>
</comment>
<dbReference type="AlphaFoldDB" id="A0AAD3SQN1"/>
<evidence type="ECO:0000313" key="1">
    <source>
        <dbReference type="EMBL" id="GMH15109.1"/>
    </source>
</evidence>
<gene>
    <name evidence="1" type="ORF">Nepgr_016950</name>
</gene>
<dbReference type="EMBL" id="BSYO01000015">
    <property type="protein sequence ID" value="GMH15109.1"/>
    <property type="molecule type" value="Genomic_DNA"/>
</dbReference>
<organism evidence="1 2">
    <name type="scientific">Nepenthes gracilis</name>
    <name type="common">Slender pitcher plant</name>
    <dbReference type="NCBI Taxonomy" id="150966"/>
    <lineage>
        <taxon>Eukaryota</taxon>
        <taxon>Viridiplantae</taxon>
        <taxon>Streptophyta</taxon>
        <taxon>Embryophyta</taxon>
        <taxon>Tracheophyta</taxon>
        <taxon>Spermatophyta</taxon>
        <taxon>Magnoliopsida</taxon>
        <taxon>eudicotyledons</taxon>
        <taxon>Gunneridae</taxon>
        <taxon>Pentapetalae</taxon>
        <taxon>Caryophyllales</taxon>
        <taxon>Nepenthaceae</taxon>
        <taxon>Nepenthes</taxon>
    </lineage>
</organism>
<reference evidence="1" key="1">
    <citation type="submission" date="2023-05" db="EMBL/GenBank/DDBJ databases">
        <title>Nepenthes gracilis genome sequencing.</title>
        <authorList>
            <person name="Fukushima K."/>
        </authorList>
    </citation>
    <scope>NUCLEOTIDE SEQUENCE</scope>
    <source>
        <strain evidence="1">SING2019-196</strain>
    </source>
</reference>
<dbReference type="Proteomes" id="UP001279734">
    <property type="component" value="Unassembled WGS sequence"/>
</dbReference>
<proteinExistence type="predicted"/>